<dbReference type="RefSeq" id="WP_140459500.1">
    <property type="nucleotide sequence ID" value="NZ_BAABFI010000008.1"/>
</dbReference>
<organism evidence="2 3">
    <name type="scientific">Cellulomonas oligotrophica</name>
    <dbReference type="NCBI Taxonomy" id="931536"/>
    <lineage>
        <taxon>Bacteria</taxon>
        <taxon>Bacillati</taxon>
        <taxon>Actinomycetota</taxon>
        <taxon>Actinomycetes</taxon>
        <taxon>Micrococcales</taxon>
        <taxon>Cellulomonadaceae</taxon>
        <taxon>Cellulomonas</taxon>
    </lineage>
</organism>
<evidence type="ECO:0000313" key="3">
    <source>
        <dbReference type="Proteomes" id="UP000577956"/>
    </source>
</evidence>
<dbReference type="EMBL" id="BONN01000003">
    <property type="protein sequence ID" value="GIG32184.1"/>
    <property type="molecule type" value="Genomic_DNA"/>
</dbReference>
<accession>A0A7Y9FGX0</accession>
<comment type="caution">
    <text evidence="2">The sequence shown here is derived from an EMBL/GenBank/DDBJ whole genome shotgun (WGS) entry which is preliminary data.</text>
</comment>
<sequence>MAGLHELLERWRGAGIGPAPLDEVVAWLRDEYRAYAIPVTAIRREDYENDDEVREGLVDTLMTITDPEVLARIRDDEAREVYDVAAADQDAYWRDLFVEDPDDPGDTLAYRLLLTQHGLGQRTSVVLEREGDVVTGFKVYGQTRPFATALAARIGFPARRPGDETPWPSMVPGDLSDETFVHYLRCLEATGRI</sequence>
<evidence type="ECO:0000313" key="2">
    <source>
        <dbReference type="EMBL" id="NYD87030.1"/>
    </source>
</evidence>
<proteinExistence type="predicted"/>
<dbReference type="Proteomes" id="UP000618382">
    <property type="component" value="Unassembled WGS sequence"/>
</dbReference>
<evidence type="ECO:0000313" key="4">
    <source>
        <dbReference type="Proteomes" id="UP000618382"/>
    </source>
</evidence>
<dbReference type="EMBL" id="JACCBK010000001">
    <property type="protein sequence ID" value="NYD87030.1"/>
    <property type="molecule type" value="Genomic_DNA"/>
</dbReference>
<dbReference type="Proteomes" id="UP000577956">
    <property type="component" value="Unassembled WGS sequence"/>
</dbReference>
<reference evidence="1 4" key="2">
    <citation type="submission" date="2021-01" db="EMBL/GenBank/DDBJ databases">
        <title>Whole genome shotgun sequence of Cellulomonas oligotrophica NBRC 109435.</title>
        <authorList>
            <person name="Komaki H."/>
            <person name="Tamura T."/>
        </authorList>
    </citation>
    <scope>NUCLEOTIDE SEQUENCE [LARGE SCALE GENOMIC DNA]</scope>
    <source>
        <strain evidence="1 4">NBRC 109435</strain>
    </source>
</reference>
<gene>
    <name evidence="2" type="ORF">BKA21_002579</name>
    <name evidence="1" type="ORF">Col01nite_13430</name>
</gene>
<keyword evidence="4" id="KW-1185">Reference proteome</keyword>
<protein>
    <submittedName>
        <fullName evidence="2">Uncharacterized protein</fullName>
    </submittedName>
</protein>
<reference evidence="2 3" key="1">
    <citation type="submission" date="2020-07" db="EMBL/GenBank/DDBJ databases">
        <title>Sequencing the genomes of 1000 actinobacteria strains.</title>
        <authorList>
            <person name="Klenk H.-P."/>
        </authorList>
    </citation>
    <scope>NUCLEOTIDE SEQUENCE [LARGE SCALE GENOMIC DNA]</scope>
    <source>
        <strain evidence="2 3">DSM 24482</strain>
    </source>
</reference>
<name>A0A7Y9FGX0_9CELL</name>
<evidence type="ECO:0000313" key="1">
    <source>
        <dbReference type="EMBL" id="GIG32184.1"/>
    </source>
</evidence>
<dbReference type="AlphaFoldDB" id="A0A7Y9FGX0"/>